<feature type="signal peptide" evidence="3">
    <location>
        <begin position="1"/>
        <end position="17"/>
    </location>
</feature>
<protein>
    <recommendedName>
        <fullName evidence="6">Mid2 domain-containing protein</fullName>
    </recommendedName>
</protein>
<comment type="caution">
    <text evidence="4">The sequence shown here is derived from an EMBL/GenBank/DDBJ whole genome shotgun (WGS) entry which is preliminary data.</text>
</comment>
<feature type="transmembrane region" description="Helical" evidence="2">
    <location>
        <begin position="178"/>
        <end position="200"/>
    </location>
</feature>
<evidence type="ECO:0008006" key="6">
    <source>
        <dbReference type="Google" id="ProtNLM"/>
    </source>
</evidence>
<dbReference type="STRING" id="2656787.A0A370TZH1"/>
<dbReference type="OrthoDB" id="5390143at2759"/>
<gene>
    <name evidence="4" type="ORF">BP5553_00912</name>
</gene>
<dbReference type="GeneID" id="43593761"/>
<organism evidence="4 5">
    <name type="scientific">Venustampulla echinocandica</name>
    <dbReference type="NCBI Taxonomy" id="2656787"/>
    <lineage>
        <taxon>Eukaryota</taxon>
        <taxon>Fungi</taxon>
        <taxon>Dikarya</taxon>
        <taxon>Ascomycota</taxon>
        <taxon>Pezizomycotina</taxon>
        <taxon>Leotiomycetes</taxon>
        <taxon>Helotiales</taxon>
        <taxon>Pleuroascaceae</taxon>
        <taxon>Venustampulla</taxon>
    </lineage>
</organism>
<keyword evidence="5" id="KW-1185">Reference proteome</keyword>
<dbReference type="EMBL" id="NPIC01000001">
    <property type="protein sequence ID" value="RDL40933.1"/>
    <property type="molecule type" value="Genomic_DNA"/>
</dbReference>
<dbReference type="AlphaFoldDB" id="A0A370TZH1"/>
<keyword evidence="2" id="KW-1133">Transmembrane helix</keyword>
<keyword evidence="2" id="KW-0472">Membrane</keyword>
<evidence type="ECO:0000256" key="1">
    <source>
        <dbReference type="SAM" id="MobiDB-lite"/>
    </source>
</evidence>
<evidence type="ECO:0000256" key="2">
    <source>
        <dbReference type="SAM" id="Phobius"/>
    </source>
</evidence>
<proteinExistence type="predicted"/>
<evidence type="ECO:0000313" key="4">
    <source>
        <dbReference type="EMBL" id="RDL40933.1"/>
    </source>
</evidence>
<reference evidence="4 5" key="1">
    <citation type="journal article" date="2018" name="IMA Fungus">
        <title>IMA Genome-F 9: Draft genome sequence of Annulohypoxylon stygium, Aspergillus mulundensis, Berkeleyomyces basicola (syn. Thielaviopsis basicola), Ceratocystis smalleyi, two Cercospora beticola strains, Coleophoma cylindrospora, Fusarium fracticaudum, Phialophora cf. hyalina, and Morchella septimelata.</title>
        <authorList>
            <person name="Wingfield B.D."/>
            <person name="Bills G.F."/>
            <person name="Dong Y."/>
            <person name="Huang W."/>
            <person name="Nel W.J."/>
            <person name="Swalarsk-Parry B.S."/>
            <person name="Vaghefi N."/>
            <person name="Wilken P.M."/>
            <person name="An Z."/>
            <person name="de Beer Z.W."/>
            <person name="De Vos L."/>
            <person name="Chen L."/>
            <person name="Duong T.A."/>
            <person name="Gao Y."/>
            <person name="Hammerbacher A."/>
            <person name="Kikkert J.R."/>
            <person name="Li Y."/>
            <person name="Li H."/>
            <person name="Li K."/>
            <person name="Li Q."/>
            <person name="Liu X."/>
            <person name="Ma X."/>
            <person name="Naidoo K."/>
            <person name="Pethybridge S.J."/>
            <person name="Sun J."/>
            <person name="Steenkamp E.T."/>
            <person name="van der Nest M.A."/>
            <person name="van Wyk S."/>
            <person name="Wingfield M.J."/>
            <person name="Xiong C."/>
            <person name="Yue Q."/>
            <person name="Zhang X."/>
        </authorList>
    </citation>
    <scope>NUCLEOTIDE SEQUENCE [LARGE SCALE GENOMIC DNA]</scope>
    <source>
        <strain evidence="4 5">BP 5553</strain>
    </source>
</reference>
<keyword evidence="3" id="KW-0732">Signal</keyword>
<feature type="chain" id="PRO_5016992895" description="Mid2 domain-containing protein" evidence="3">
    <location>
        <begin position="18"/>
        <end position="249"/>
    </location>
</feature>
<evidence type="ECO:0000256" key="3">
    <source>
        <dbReference type="SAM" id="SignalP"/>
    </source>
</evidence>
<feature type="region of interest" description="Disordered" evidence="1">
    <location>
        <begin position="154"/>
        <end position="173"/>
    </location>
</feature>
<evidence type="ECO:0000313" key="5">
    <source>
        <dbReference type="Proteomes" id="UP000254866"/>
    </source>
</evidence>
<accession>A0A370TZH1</accession>
<keyword evidence="2" id="KW-0812">Transmembrane</keyword>
<dbReference type="Proteomes" id="UP000254866">
    <property type="component" value="Unassembled WGS sequence"/>
</dbReference>
<dbReference type="RefSeq" id="XP_031873589.1">
    <property type="nucleotide sequence ID" value="XM_032009535.1"/>
</dbReference>
<name>A0A370TZH1_9HELO</name>
<sequence>MVSLVLLHLTFVTSVLSQFSRADESDGFYNPPPHEYPNHSSNPVWVIGERQVIRWSTSFPEYSMVLMQQSRNGSVDEDGPSVFETTKATVTQFDWLVQNFQFDLAVSNIFYFMIAGDSSGFSSFPFNMTSAPLSTTSSTSTTFSTPTSTLGYTSTLPTLPSSPTPSDTSSSGLSKTSLVGIGIGVAIAIVLAIVSAFIIYSRKKEKAGPEHQPLQQNPIPEPTVLLLPLKPVEMEHVDRGPGPPPVELA</sequence>